<keyword evidence="3" id="KW-1185">Reference proteome</keyword>
<dbReference type="RefSeq" id="XP_025346806.1">
    <property type="nucleotide sequence ID" value="XM_025490973.1"/>
</dbReference>
<accession>A0A316U2U7</accession>
<feature type="region of interest" description="Disordered" evidence="1">
    <location>
        <begin position="74"/>
        <end position="94"/>
    </location>
</feature>
<feature type="compositionally biased region" description="Polar residues" evidence="1">
    <location>
        <begin position="76"/>
        <end position="87"/>
    </location>
</feature>
<dbReference type="AlphaFoldDB" id="A0A316U2U7"/>
<name>A0A316U2U7_9BASI</name>
<sequence>MHASLSVECRKNYAYSTLTPLPIIPCEASPSWSMTMPPSSSTGEPPFACPKGYAWDPERRRFYRLDAKLAKVDSTEPAQASSFSSTRALAPVPQPDVPPSSYYFTPSQPPGAFTSASSPYLIPRDRPASYAASRRWREAQIGRHMRSLRCYSRDNISKMRRDGDALLAGPRKMLSVSSFDRTGSLLMVPFVEEKLDRTGPQISHCQTLCFEQGTRSKGVERWLVDSALPTNDYLCIVADRDRDYSLAARPAPRRPVSSKHFTAHCKLEGEELVRTQRGGTRIVRQRAAVGTGFHKHSMYPRGLAIYRHEVCGLESVVDNAPAQHRVVNWQSAVVTQHPRLREIFPDDTDALISFIHHLPLEGEDTPELVAVQLFSASRAYSALSAPRFSCFKRIKRPGINFRFHVMALNADSGLCWAGQRDGSIHVLDSMEFCYQQVIQKQQSGSFKPVNLHDIKAAAVTNLLPVGRAEVVACFSSGVIALLRAEPYEGTHVVRTFTGHVNEFGDMNVSACVDTDSRLLAVRGSVCIMKKIE</sequence>
<dbReference type="Proteomes" id="UP000245942">
    <property type="component" value="Unassembled WGS sequence"/>
</dbReference>
<organism evidence="2 3">
    <name type="scientific">Pseudomicrostroma glucosiphilum</name>
    <dbReference type="NCBI Taxonomy" id="1684307"/>
    <lineage>
        <taxon>Eukaryota</taxon>
        <taxon>Fungi</taxon>
        <taxon>Dikarya</taxon>
        <taxon>Basidiomycota</taxon>
        <taxon>Ustilaginomycotina</taxon>
        <taxon>Exobasidiomycetes</taxon>
        <taxon>Microstromatales</taxon>
        <taxon>Microstromatales incertae sedis</taxon>
        <taxon>Pseudomicrostroma</taxon>
    </lineage>
</organism>
<proteinExistence type="predicted"/>
<reference evidence="2 3" key="1">
    <citation type="journal article" date="2018" name="Mol. Biol. Evol.">
        <title>Broad Genomic Sampling Reveals a Smut Pathogenic Ancestry of the Fungal Clade Ustilaginomycotina.</title>
        <authorList>
            <person name="Kijpornyongpan T."/>
            <person name="Mondo S.J."/>
            <person name="Barry K."/>
            <person name="Sandor L."/>
            <person name="Lee J."/>
            <person name="Lipzen A."/>
            <person name="Pangilinan J."/>
            <person name="LaButti K."/>
            <person name="Hainaut M."/>
            <person name="Henrissat B."/>
            <person name="Grigoriev I.V."/>
            <person name="Spatafora J.W."/>
            <person name="Aime M.C."/>
        </authorList>
    </citation>
    <scope>NUCLEOTIDE SEQUENCE [LARGE SCALE GENOMIC DNA]</scope>
    <source>
        <strain evidence="2 3">MCA 4718</strain>
    </source>
</reference>
<protein>
    <submittedName>
        <fullName evidence="2">Uncharacterized protein</fullName>
    </submittedName>
</protein>
<dbReference type="EMBL" id="KZ819330">
    <property type="protein sequence ID" value="PWN19646.1"/>
    <property type="molecule type" value="Genomic_DNA"/>
</dbReference>
<evidence type="ECO:0000256" key="1">
    <source>
        <dbReference type="SAM" id="MobiDB-lite"/>
    </source>
</evidence>
<evidence type="ECO:0000313" key="2">
    <source>
        <dbReference type="EMBL" id="PWN19646.1"/>
    </source>
</evidence>
<dbReference type="GeneID" id="37012707"/>
<gene>
    <name evidence="2" type="ORF">BCV69DRAFT_27224</name>
</gene>
<evidence type="ECO:0000313" key="3">
    <source>
        <dbReference type="Proteomes" id="UP000245942"/>
    </source>
</evidence>